<dbReference type="AlphaFoldDB" id="A0A9P4LTC9"/>
<dbReference type="InterPro" id="IPR050231">
    <property type="entry name" value="Iron_ascorbate_oxido_reductase"/>
</dbReference>
<evidence type="ECO:0000256" key="1">
    <source>
        <dbReference type="ARBA" id="ARBA00008056"/>
    </source>
</evidence>
<proteinExistence type="inferred from homology"/>
<name>A0A9P4LTC9_9PEZI</name>
<dbReference type="InterPro" id="IPR044861">
    <property type="entry name" value="IPNS-like_FE2OG_OXY"/>
</dbReference>
<dbReference type="PROSITE" id="PS51471">
    <property type="entry name" value="FE2OG_OXY"/>
    <property type="match status" value="1"/>
</dbReference>
<dbReference type="SUPFAM" id="SSF51197">
    <property type="entry name" value="Clavaminate synthase-like"/>
    <property type="match status" value="1"/>
</dbReference>
<dbReference type="OrthoDB" id="406156at2759"/>
<dbReference type="PANTHER" id="PTHR47990">
    <property type="entry name" value="2-OXOGLUTARATE (2OG) AND FE(II)-DEPENDENT OXYGENASE SUPERFAMILY PROTEIN-RELATED"/>
    <property type="match status" value="1"/>
</dbReference>
<sequence>MCPARISEELLQYEFPPGTKEELNYADLEALDISKLDDPNGKDELASQVLRFIDKNGTVESTISSQGWELNKRPISGFFYVTGHGLSDDRIRRQYALAKAIFDLPLEEKLKYISDTAKGDFRGYKPQSTGDLATRDNDERYNIPKFTPEHERPHPQLVLDQLEEIKTFSLHIHNNILLPLLRLFGHVLEVDEDYFVNRHRYDAEGLEYLRYMQYFPRTEEEDAKVQNIWARGHTDYNTLTFLFHQPVAGLQVQTRDGWKYVHSPRDAIIVNVADALEFLSGGYLKSTVHRVVRPPADQADKPRLSLIYFARPEANVMLKPVRSPLLERLGLQDPGVDFPEDVTAEEWAKARIAKDHRFRVGVVNSRETEIVPGVAEKFYD</sequence>
<comment type="caution">
    <text evidence="4">The sequence shown here is derived from an EMBL/GenBank/DDBJ whole genome shotgun (WGS) entry which is preliminary data.</text>
</comment>
<keyword evidence="5" id="KW-1185">Reference proteome</keyword>
<dbReference type="InterPro" id="IPR027443">
    <property type="entry name" value="IPNS-like_sf"/>
</dbReference>
<comment type="similarity">
    <text evidence="1 2">Belongs to the iron/ascorbate-dependent oxidoreductase family.</text>
</comment>
<evidence type="ECO:0000256" key="2">
    <source>
        <dbReference type="RuleBase" id="RU003682"/>
    </source>
</evidence>
<dbReference type="Gene3D" id="2.60.120.330">
    <property type="entry name" value="B-lactam Antibiotic, Isopenicillin N Synthase, Chain"/>
    <property type="match status" value="1"/>
</dbReference>
<dbReference type="Proteomes" id="UP000799776">
    <property type="component" value="Unassembled WGS sequence"/>
</dbReference>
<evidence type="ECO:0000313" key="4">
    <source>
        <dbReference type="EMBL" id="KAF2083612.1"/>
    </source>
</evidence>
<dbReference type="GO" id="GO:0046872">
    <property type="term" value="F:metal ion binding"/>
    <property type="evidence" value="ECO:0007669"/>
    <property type="project" value="UniProtKB-KW"/>
</dbReference>
<feature type="domain" description="Fe2OG dioxygenase" evidence="3">
    <location>
        <begin position="205"/>
        <end position="312"/>
    </location>
</feature>
<dbReference type="EMBL" id="ML978768">
    <property type="protein sequence ID" value="KAF2083612.1"/>
    <property type="molecule type" value="Genomic_DNA"/>
</dbReference>
<keyword evidence="2" id="KW-0408">Iron</keyword>
<dbReference type="Pfam" id="PF14226">
    <property type="entry name" value="DIOX_N"/>
    <property type="match status" value="1"/>
</dbReference>
<accession>A0A9P4LTC9</accession>
<protein>
    <submittedName>
        <fullName evidence="4">1-aminocyclopropane-1-carboxylate oxidase</fullName>
    </submittedName>
</protein>
<dbReference type="InterPro" id="IPR005123">
    <property type="entry name" value="Oxoglu/Fe-dep_dioxygenase_dom"/>
</dbReference>
<gene>
    <name evidence="4" type="ORF">K490DRAFT_69631</name>
</gene>
<dbReference type="GO" id="GO:0044283">
    <property type="term" value="P:small molecule biosynthetic process"/>
    <property type="evidence" value="ECO:0007669"/>
    <property type="project" value="UniProtKB-ARBA"/>
</dbReference>
<dbReference type="Pfam" id="PF03171">
    <property type="entry name" value="2OG-FeII_Oxy"/>
    <property type="match status" value="1"/>
</dbReference>
<reference evidence="4" key="1">
    <citation type="journal article" date="2020" name="Stud. Mycol.">
        <title>101 Dothideomycetes genomes: a test case for predicting lifestyles and emergence of pathogens.</title>
        <authorList>
            <person name="Haridas S."/>
            <person name="Albert R."/>
            <person name="Binder M."/>
            <person name="Bloem J."/>
            <person name="Labutti K."/>
            <person name="Salamov A."/>
            <person name="Andreopoulos B."/>
            <person name="Baker S."/>
            <person name="Barry K."/>
            <person name="Bills G."/>
            <person name="Bluhm B."/>
            <person name="Cannon C."/>
            <person name="Castanera R."/>
            <person name="Culley D."/>
            <person name="Daum C."/>
            <person name="Ezra D."/>
            <person name="Gonzalez J."/>
            <person name="Henrissat B."/>
            <person name="Kuo A."/>
            <person name="Liang C."/>
            <person name="Lipzen A."/>
            <person name="Lutzoni F."/>
            <person name="Magnuson J."/>
            <person name="Mondo S."/>
            <person name="Nolan M."/>
            <person name="Ohm R."/>
            <person name="Pangilinan J."/>
            <person name="Park H.-J."/>
            <person name="Ramirez L."/>
            <person name="Alfaro M."/>
            <person name="Sun H."/>
            <person name="Tritt A."/>
            <person name="Yoshinaga Y."/>
            <person name="Zwiers L.-H."/>
            <person name="Turgeon B."/>
            <person name="Goodwin S."/>
            <person name="Spatafora J."/>
            <person name="Crous P."/>
            <person name="Grigoriev I."/>
        </authorList>
    </citation>
    <scope>NUCLEOTIDE SEQUENCE</scope>
    <source>
        <strain evidence="4">CBS 121410</strain>
    </source>
</reference>
<evidence type="ECO:0000259" key="3">
    <source>
        <dbReference type="PROSITE" id="PS51471"/>
    </source>
</evidence>
<dbReference type="GO" id="GO:0016491">
    <property type="term" value="F:oxidoreductase activity"/>
    <property type="evidence" value="ECO:0007669"/>
    <property type="project" value="UniProtKB-KW"/>
</dbReference>
<dbReference type="InterPro" id="IPR026992">
    <property type="entry name" value="DIOX_N"/>
</dbReference>
<organism evidence="4 5">
    <name type="scientific">Saccharata proteae CBS 121410</name>
    <dbReference type="NCBI Taxonomy" id="1314787"/>
    <lineage>
        <taxon>Eukaryota</taxon>
        <taxon>Fungi</taxon>
        <taxon>Dikarya</taxon>
        <taxon>Ascomycota</taxon>
        <taxon>Pezizomycotina</taxon>
        <taxon>Dothideomycetes</taxon>
        <taxon>Dothideomycetes incertae sedis</taxon>
        <taxon>Botryosphaeriales</taxon>
        <taxon>Saccharataceae</taxon>
        <taxon>Saccharata</taxon>
    </lineage>
</organism>
<dbReference type="PRINTS" id="PR00682">
    <property type="entry name" value="IPNSYNTHASE"/>
</dbReference>
<keyword evidence="2" id="KW-0560">Oxidoreductase</keyword>
<evidence type="ECO:0000313" key="5">
    <source>
        <dbReference type="Proteomes" id="UP000799776"/>
    </source>
</evidence>
<keyword evidence="2" id="KW-0479">Metal-binding</keyword>